<gene>
    <name evidence="1" type="ORF">Vadar_030132</name>
</gene>
<accession>A0ACB7XUI2</accession>
<evidence type="ECO:0000313" key="2">
    <source>
        <dbReference type="Proteomes" id="UP000828048"/>
    </source>
</evidence>
<reference evidence="1 2" key="1">
    <citation type="journal article" date="2021" name="Hortic Res">
        <title>High-quality reference genome and annotation aids understanding of berry development for evergreen blueberry (Vaccinium darrowii).</title>
        <authorList>
            <person name="Yu J."/>
            <person name="Hulse-Kemp A.M."/>
            <person name="Babiker E."/>
            <person name="Staton M."/>
        </authorList>
    </citation>
    <scope>NUCLEOTIDE SEQUENCE [LARGE SCALE GENOMIC DNA]</scope>
    <source>
        <strain evidence="2">cv. NJ 8807/NJ 8810</strain>
        <tissue evidence="1">Young leaf</tissue>
    </source>
</reference>
<keyword evidence="2" id="KW-1185">Reference proteome</keyword>
<comment type="caution">
    <text evidence="1">The sequence shown here is derived from an EMBL/GenBank/DDBJ whole genome shotgun (WGS) entry which is preliminary data.</text>
</comment>
<proteinExistence type="predicted"/>
<dbReference type="EMBL" id="CM037151">
    <property type="protein sequence ID" value="KAH7844636.1"/>
    <property type="molecule type" value="Genomic_DNA"/>
</dbReference>
<name>A0ACB7XUI2_9ERIC</name>
<protein>
    <submittedName>
        <fullName evidence="1">Uncharacterized protein</fullName>
    </submittedName>
</protein>
<dbReference type="Proteomes" id="UP000828048">
    <property type="component" value="Chromosome 1"/>
</dbReference>
<organism evidence="1 2">
    <name type="scientific">Vaccinium darrowii</name>
    <dbReference type="NCBI Taxonomy" id="229202"/>
    <lineage>
        <taxon>Eukaryota</taxon>
        <taxon>Viridiplantae</taxon>
        <taxon>Streptophyta</taxon>
        <taxon>Embryophyta</taxon>
        <taxon>Tracheophyta</taxon>
        <taxon>Spermatophyta</taxon>
        <taxon>Magnoliopsida</taxon>
        <taxon>eudicotyledons</taxon>
        <taxon>Gunneridae</taxon>
        <taxon>Pentapetalae</taxon>
        <taxon>asterids</taxon>
        <taxon>Ericales</taxon>
        <taxon>Ericaceae</taxon>
        <taxon>Vaccinioideae</taxon>
        <taxon>Vaccinieae</taxon>
        <taxon>Vaccinium</taxon>
    </lineage>
</organism>
<sequence>MTKENITNKATCLPLVQVVLDLDETLICAYETSSLSAGIRTTAIEAGLEWFELECVSLEKEFQGKPKVSYVTVFKRPGLHMFLKQIAEFANVVLFTAGLEDYARPLVDKIDVENQFCLRFYRPSTVSTLTKLLKDLGMIDDTFNHTRVKL</sequence>
<evidence type="ECO:0000313" key="1">
    <source>
        <dbReference type="EMBL" id="KAH7844636.1"/>
    </source>
</evidence>